<proteinExistence type="inferred from homology"/>
<comment type="pathway">
    <text evidence="7 9">tRNA modification; N(7)-methylguanine-tRNA biosynthesis.</text>
</comment>
<dbReference type="CDD" id="cd02440">
    <property type="entry name" value="AdoMet_MTases"/>
    <property type="match status" value="1"/>
</dbReference>
<dbReference type="NCBIfam" id="TIGR00091">
    <property type="entry name" value="tRNA (guanosine(46)-N7)-methyltransferase TrmB"/>
    <property type="match status" value="1"/>
</dbReference>
<name>A0A2T4ZDL3_9BACL</name>
<dbReference type="SUPFAM" id="SSF53335">
    <property type="entry name" value="S-adenosyl-L-methionine-dependent methyltransferases"/>
    <property type="match status" value="1"/>
</dbReference>
<dbReference type="PANTHER" id="PTHR23417">
    <property type="entry name" value="3-DEOXY-D-MANNO-OCTULOSONIC-ACID TRANSFERASE/TRNA GUANINE-N 7 - -METHYLTRANSFERASE"/>
    <property type="match status" value="1"/>
</dbReference>
<comment type="similarity">
    <text evidence="8 9">Belongs to the class I-like SAM-binding methyltransferase superfamily. TrmB family.</text>
</comment>
<feature type="binding site" evidence="9">
    <location>
        <position position="44"/>
    </location>
    <ligand>
        <name>S-adenosyl-L-methionine</name>
        <dbReference type="ChEBI" id="CHEBI:59789"/>
    </ligand>
</feature>
<evidence type="ECO:0000256" key="3">
    <source>
        <dbReference type="ARBA" id="ARBA00022603"/>
    </source>
</evidence>
<evidence type="ECO:0000256" key="6">
    <source>
        <dbReference type="ARBA" id="ARBA00022694"/>
    </source>
</evidence>
<dbReference type="RefSeq" id="WP_107727351.1">
    <property type="nucleotide sequence ID" value="NZ_PZZP01000001.1"/>
</dbReference>
<dbReference type="InterPro" id="IPR055361">
    <property type="entry name" value="tRNA_methyltr_TrmB_bact"/>
</dbReference>
<keyword evidence="6 9" id="KW-0819">tRNA processing</keyword>
<dbReference type="Gene3D" id="3.40.50.150">
    <property type="entry name" value="Vaccinia Virus protein VP39"/>
    <property type="match status" value="1"/>
</dbReference>
<keyword evidence="11" id="KW-1185">Reference proteome</keyword>
<protein>
    <recommendedName>
        <fullName evidence="9">tRNA (guanine-N(7)-)-methyltransferase</fullName>
        <ecNumber evidence="9">2.1.1.33</ecNumber>
    </recommendedName>
    <alternativeName>
        <fullName evidence="9">tRNA (guanine(46)-N(7))-methyltransferase</fullName>
    </alternativeName>
    <alternativeName>
        <fullName evidence="9">tRNA(m7G46)-methyltransferase</fullName>
    </alternativeName>
</protein>
<evidence type="ECO:0000313" key="10">
    <source>
        <dbReference type="EMBL" id="PTM59946.1"/>
    </source>
</evidence>
<evidence type="ECO:0000256" key="7">
    <source>
        <dbReference type="ARBA" id="ARBA00060552"/>
    </source>
</evidence>
<dbReference type="HAMAP" id="MF_01057">
    <property type="entry name" value="tRNA_methyltr_TrmB"/>
    <property type="match status" value="1"/>
</dbReference>
<dbReference type="PANTHER" id="PTHR23417:SF14">
    <property type="entry name" value="PENTACOTRIPEPTIDE-REPEAT REGION OF PRORP DOMAIN-CONTAINING PROTEIN"/>
    <property type="match status" value="1"/>
</dbReference>
<keyword evidence="3 9" id="KW-0489">Methyltransferase</keyword>
<comment type="catalytic activity">
    <reaction evidence="1 9">
        <text>guanosine(46) in tRNA + S-adenosyl-L-methionine = N(7)-methylguanosine(46) in tRNA + S-adenosyl-L-homocysteine</text>
        <dbReference type="Rhea" id="RHEA:42708"/>
        <dbReference type="Rhea" id="RHEA-COMP:10188"/>
        <dbReference type="Rhea" id="RHEA-COMP:10189"/>
        <dbReference type="ChEBI" id="CHEBI:57856"/>
        <dbReference type="ChEBI" id="CHEBI:59789"/>
        <dbReference type="ChEBI" id="CHEBI:74269"/>
        <dbReference type="ChEBI" id="CHEBI:74480"/>
        <dbReference type="EC" id="2.1.1.33"/>
    </reaction>
</comment>
<reference evidence="10 11" key="1">
    <citation type="submission" date="2018-04" db="EMBL/GenBank/DDBJ databases">
        <title>Genomic Encyclopedia of Archaeal and Bacterial Type Strains, Phase II (KMG-II): from individual species to whole genera.</title>
        <authorList>
            <person name="Goeker M."/>
        </authorList>
    </citation>
    <scope>NUCLEOTIDE SEQUENCE [LARGE SCALE GENOMIC DNA]</scope>
    <source>
        <strain evidence="10 11">DSM 45169</strain>
    </source>
</reference>
<organism evidence="10 11">
    <name type="scientific">Desmospora activa DSM 45169</name>
    <dbReference type="NCBI Taxonomy" id="1121389"/>
    <lineage>
        <taxon>Bacteria</taxon>
        <taxon>Bacillati</taxon>
        <taxon>Bacillota</taxon>
        <taxon>Bacilli</taxon>
        <taxon>Bacillales</taxon>
        <taxon>Thermoactinomycetaceae</taxon>
        <taxon>Desmospora</taxon>
    </lineage>
</organism>
<evidence type="ECO:0000256" key="8">
    <source>
        <dbReference type="ARBA" id="ARBA00060767"/>
    </source>
</evidence>
<dbReference type="NCBIfam" id="NF001080">
    <property type="entry name" value="PRK00121.2-2"/>
    <property type="match status" value="1"/>
</dbReference>
<dbReference type="Proteomes" id="UP000241639">
    <property type="component" value="Unassembled WGS sequence"/>
</dbReference>
<evidence type="ECO:0000256" key="9">
    <source>
        <dbReference type="HAMAP-Rule" id="MF_01057"/>
    </source>
</evidence>
<dbReference type="GO" id="GO:0043527">
    <property type="term" value="C:tRNA methyltransferase complex"/>
    <property type="evidence" value="ECO:0007669"/>
    <property type="project" value="TreeGrafter"/>
</dbReference>
<comment type="caution">
    <text evidence="9">Lacks conserved residue(s) required for the propagation of feature annotation.</text>
</comment>
<feature type="binding site" evidence="9">
    <location>
        <position position="122"/>
    </location>
    <ligand>
        <name>substrate</name>
    </ligand>
</feature>
<comment type="function">
    <text evidence="2 9">Catalyzes the formation of N(7)-methylguanine at position 46 (m7G46) in tRNA.</text>
</comment>
<sequence length="213" mass="25156">MRLRRKPNAQQMVQEHPRVVNNPQTYKGKWHSHLFKRDRPLYLELGTGKGQFLSQACLEQPSVNWIGVERIEEVLLQALQKADDTECENLRFLWMDVKLLSEVFAPGEVDRIYLHFSDPWPKTRHTKRRLTYSSFLQQYRKVLKENGEVLLKTDNEGLFDFSLEQLEQAGYRLIESTRDLYHSPYLSGNIATEYETKFTSRGMPIYYLKAQPL</sequence>
<feature type="binding site" evidence="9">
    <location>
        <begin position="192"/>
        <end position="195"/>
    </location>
    <ligand>
        <name>substrate</name>
    </ligand>
</feature>
<feature type="binding site" evidence="9">
    <location>
        <position position="118"/>
    </location>
    <ligand>
        <name>S-adenosyl-L-methionine</name>
        <dbReference type="ChEBI" id="CHEBI:59789"/>
    </ligand>
</feature>
<evidence type="ECO:0000256" key="4">
    <source>
        <dbReference type="ARBA" id="ARBA00022679"/>
    </source>
</evidence>
<evidence type="ECO:0000313" key="11">
    <source>
        <dbReference type="Proteomes" id="UP000241639"/>
    </source>
</evidence>
<gene>
    <name evidence="9" type="primary">trmB</name>
    <name evidence="10" type="ORF">C8J48_2584</name>
</gene>
<dbReference type="PROSITE" id="PS51625">
    <property type="entry name" value="SAM_MT_TRMB"/>
    <property type="match status" value="1"/>
</dbReference>
<dbReference type="Pfam" id="PF02390">
    <property type="entry name" value="Methyltransf_4"/>
    <property type="match status" value="1"/>
</dbReference>
<dbReference type="EMBL" id="PZZP01000001">
    <property type="protein sequence ID" value="PTM59946.1"/>
    <property type="molecule type" value="Genomic_DNA"/>
</dbReference>
<accession>A0A2T4ZDL3</accession>
<dbReference type="InterPro" id="IPR003358">
    <property type="entry name" value="tRNA_(Gua-N-7)_MeTrfase_Trmb"/>
</dbReference>
<feature type="binding site" evidence="9">
    <location>
        <position position="69"/>
    </location>
    <ligand>
        <name>S-adenosyl-L-methionine</name>
        <dbReference type="ChEBI" id="CHEBI:59789"/>
    </ligand>
</feature>
<keyword evidence="5 9" id="KW-0949">S-adenosyl-L-methionine</keyword>
<dbReference type="FunFam" id="3.40.50.150:FF:000035">
    <property type="entry name" value="tRNA (guanine-N(7)-)-methyltransferase"/>
    <property type="match status" value="1"/>
</dbReference>
<evidence type="ECO:0000256" key="1">
    <source>
        <dbReference type="ARBA" id="ARBA00000142"/>
    </source>
</evidence>
<feature type="binding site" evidence="9">
    <location>
        <position position="96"/>
    </location>
    <ligand>
        <name>S-adenosyl-L-methionine</name>
        <dbReference type="ChEBI" id="CHEBI:59789"/>
    </ligand>
</feature>
<dbReference type="UniPathway" id="UPA00989"/>
<feature type="binding site" evidence="9">
    <location>
        <position position="154"/>
    </location>
    <ligand>
        <name>substrate</name>
    </ligand>
</feature>
<keyword evidence="4 9" id="KW-0808">Transferase</keyword>
<dbReference type="GO" id="GO:0008176">
    <property type="term" value="F:tRNA (guanine(46)-N7)-methyltransferase activity"/>
    <property type="evidence" value="ECO:0007669"/>
    <property type="project" value="UniProtKB-UniRule"/>
</dbReference>
<dbReference type="EC" id="2.1.1.33" evidence="9"/>
<dbReference type="OrthoDB" id="9802090at2"/>
<dbReference type="AlphaFoldDB" id="A0A2T4ZDL3"/>
<evidence type="ECO:0000256" key="5">
    <source>
        <dbReference type="ARBA" id="ARBA00022691"/>
    </source>
</evidence>
<comment type="caution">
    <text evidence="10">The sequence shown here is derived from an EMBL/GenBank/DDBJ whole genome shotgun (WGS) entry which is preliminary data.</text>
</comment>
<evidence type="ECO:0000256" key="2">
    <source>
        <dbReference type="ARBA" id="ARBA00003015"/>
    </source>
</evidence>
<dbReference type="InterPro" id="IPR029063">
    <property type="entry name" value="SAM-dependent_MTases_sf"/>
</dbReference>